<keyword evidence="2" id="KW-1185">Reference proteome</keyword>
<dbReference type="Proteomes" id="UP000008631">
    <property type="component" value="Chromosome"/>
</dbReference>
<dbReference type="InParanoid" id="E8QY84"/>
<dbReference type="AlphaFoldDB" id="E8QY84"/>
<dbReference type="KEGG" id="ipa:Isop_2507"/>
<evidence type="ECO:0000313" key="1">
    <source>
        <dbReference type="EMBL" id="ADV63079.1"/>
    </source>
</evidence>
<accession>E8QY84</accession>
<dbReference type="Gene3D" id="2.20.25.10">
    <property type="match status" value="1"/>
</dbReference>
<organism evidence="1 2">
    <name type="scientific">Isosphaera pallida (strain ATCC 43644 / DSM 9630 / IS1B)</name>
    <dbReference type="NCBI Taxonomy" id="575540"/>
    <lineage>
        <taxon>Bacteria</taxon>
        <taxon>Pseudomonadati</taxon>
        <taxon>Planctomycetota</taxon>
        <taxon>Planctomycetia</taxon>
        <taxon>Isosphaerales</taxon>
        <taxon>Isosphaeraceae</taxon>
        <taxon>Isosphaera</taxon>
    </lineage>
</organism>
<dbReference type="SUPFAM" id="SSF158997">
    <property type="entry name" value="Trm112p-like"/>
    <property type="match status" value="1"/>
</dbReference>
<dbReference type="eggNOG" id="COG2835">
    <property type="taxonomic scope" value="Bacteria"/>
</dbReference>
<gene>
    <name evidence="1" type="ordered locus">Isop_2507</name>
</gene>
<dbReference type="RefSeq" id="WP_013565367.1">
    <property type="nucleotide sequence ID" value="NC_014962.1"/>
</dbReference>
<reference evidence="1 2" key="2">
    <citation type="journal article" date="2011" name="Stand. Genomic Sci.">
        <title>Complete genome sequence of Isosphaera pallida type strain (IS1B).</title>
        <authorList>
            <consortium name="US DOE Joint Genome Institute (JGI-PGF)"/>
            <person name="Goker M."/>
            <person name="Cleland D."/>
            <person name="Saunders E."/>
            <person name="Lapidus A."/>
            <person name="Nolan M."/>
            <person name="Lucas S."/>
            <person name="Hammon N."/>
            <person name="Deshpande S."/>
            <person name="Cheng J.F."/>
            <person name="Tapia R."/>
            <person name="Han C."/>
            <person name="Goodwin L."/>
            <person name="Pitluck S."/>
            <person name="Liolios K."/>
            <person name="Pagani I."/>
            <person name="Ivanova N."/>
            <person name="Mavromatis K."/>
            <person name="Pati A."/>
            <person name="Chen A."/>
            <person name="Palaniappan K."/>
            <person name="Land M."/>
            <person name="Hauser L."/>
            <person name="Chang Y.J."/>
            <person name="Jeffries C.D."/>
            <person name="Detter J.C."/>
            <person name="Beck B."/>
            <person name="Woyke T."/>
            <person name="Bristow J."/>
            <person name="Eisen J.A."/>
            <person name="Markowitz V."/>
            <person name="Hugenholtz P."/>
            <person name="Kyrpides N.C."/>
            <person name="Klenk H.P."/>
        </authorList>
    </citation>
    <scope>NUCLEOTIDE SEQUENCE [LARGE SCALE GENOMIC DNA]</scope>
    <source>
        <strain evidence="2">ATCC 43644 / DSM 9630 / IS1B</strain>
    </source>
</reference>
<proteinExistence type="predicted"/>
<protein>
    <submittedName>
        <fullName evidence="1">Uncharacterized protein</fullName>
    </submittedName>
</protein>
<dbReference type="EMBL" id="CP002353">
    <property type="protein sequence ID" value="ADV63079.1"/>
    <property type="molecule type" value="Genomic_DNA"/>
</dbReference>
<name>E8QY84_ISOPI</name>
<evidence type="ECO:0000313" key="2">
    <source>
        <dbReference type="Proteomes" id="UP000008631"/>
    </source>
</evidence>
<dbReference type="HOGENOM" id="CLU_155659_4_2_0"/>
<reference key="1">
    <citation type="submission" date="2010-11" db="EMBL/GenBank/DDBJ databases">
        <title>The complete sequence of chromosome of Isophaera pallida ATCC 43644.</title>
        <authorList>
            <consortium name="US DOE Joint Genome Institute (JGI-PGF)"/>
            <person name="Lucas S."/>
            <person name="Copeland A."/>
            <person name="Lapidus A."/>
            <person name="Bruce D."/>
            <person name="Goodwin L."/>
            <person name="Pitluck S."/>
            <person name="Kyrpides N."/>
            <person name="Mavromatis K."/>
            <person name="Pagani I."/>
            <person name="Ivanova N."/>
            <person name="Saunders E."/>
            <person name="Brettin T."/>
            <person name="Detter J.C."/>
            <person name="Han C."/>
            <person name="Tapia R."/>
            <person name="Land M."/>
            <person name="Hauser L."/>
            <person name="Markowitz V."/>
            <person name="Cheng J.-F."/>
            <person name="Hugenholtz P."/>
            <person name="Woyke T."/>
            <person name="Wu D."/>
            <person name="Eisen J.A."/>
        </authorList>
    </citation>
    <scope>NUCLEOTIDE SEQUENCE</scope>
    <source>
        <strain>ATCC 43644</strain>
    </source>
</reference>
<dbReference type="OrthoDB" id="9812205at2"/>
<sequence length="79" mass="8275">MVDEFLLSVLRCPMNPGGPALVKEGNELICGCGVRFAIVDDIPNMLIEEAKLPEGCGSINELPCQAGASASKSRSDQAP</sequence>